<dbReference type="RefSeq" id="WP_323245910.1">
    <property type="nucleotide sequence ID" value="NZ_JAYGHK010000088.1"/>
</dbReference>
<reference evidence="2 3" key="1">
    <citation type="submission" date="2023-12" db="EMBL/GenBank/DDBJ databases">
        <title>Baltic Sea Cyanobacteria.</title>
        <authorList>
            <person name="Delbaje E."/>
            <person name="Fewer D.P."/>
            <person name="Shishido T.K."/>
        </authorList>
    </citation>
    <scope>NUCLEOTIDE SEQUENCE [LARGE SCALE GENOMIC DNA]</scope>
    <source>
        <strain evidence="2 3">UHCC 0060</strain>
    </source>
</reference>
<protein>
    <submittedName>
        <fullName evidence="2">NB-ARC domain-containing protein</fullName>
    </submittedName>
</protein>
<name>A0ABU5UVX6_NODSP</name>
<gene>
    <name evidence="2" type="ORF">VB695_19860</name>
</gene>
<dbReference type="PRINTS" id="PR00364">
    <property type="entry name" value="DISEASERSIST"/>
</dbReference>
<evidence type="ECO:0000259" key="1">
    <source>
        <dbReference type="Pfam" id="PF00931"/>
    </source>
</evidence>
<organism evidence="2 3">
    <name type="scientific">Nodularia spumigena UHCC 0060</name>
    <dbReference type="NCBI Taxonomy" id="3110300"/>
    <lineage>
        <taxon>Bacteria</taxon>
        <taxon>Bacillati</taxon>
        <taxon>Cyanobacteriota</taxon>
        <taxon>Cyanophyceae</taxon>
        <taxon>Nostocales</taxon>
        <taxon>Nodulariaceae</taxon>
        <taxon>Nodularia</taxon>
    </lineage>
</organism>
<dbReference type="Gene3D" id="3.40.50.300">
    <property type="entry name" value="P-loop containing nucleotide triphosphate hydrolases"/>
    <property type="match status" value="1"/>
</dbReference>
<dbReference type="InterPro" id="IPR027417">
    <property type="entry name" value="P-loop_NTPase"/>
</dbReference>
<dbReference type="EMBL" id="JAYGHK010000088">
    <property type="protein sequence ID" value="MEA5610297.1"/>
    <property type="molecule type" value="Genomic_DNA"/>
</dbReference>
<evidence type="ECO:0000313" key="2">
    <source>
        <dbReference type="EMBL" id="MEA5610297.1"/>
    </source>
</evidence>
<dbReference type="SUPFAM" id="SSF52540">
    <property type="entry name" value="P-loop containing nucleoside triphosphate hydrolases"/>
    <property type="match status" value="1"/>
</dbReference>
<sequence length="436" mass="50260">MQQWIHSDNVRLVGVTAAGGYGKSALVAKLCEQLTDFPQQIWTSFSDAYPFAVWGRWLLDELGKPAPEKPEDLLIAVCNCLQTERYLLVLDNLETLQQNEQQWQTYLQFLLRWFSSSSKSVILVTSREQPTLPNNTLNQSHWLPLSGLATDAGVQLLQALEIKGAESDLVAFVNKTDGHPLLLKLVAGWLKAEEGEEADISLLKSDIFSILGLHQHDPEASIAKILDASLQRLEPGLQNWLHYLSVYRLAFDCSAAMEMSLGDFADETEVKLQLRKLAKRSLLQEKKQQGVLKFYFPPLIQTYLQKLSSPAAHQCAIAYYEKCRKPQLLTTDKLDDVAEYLEIFHHHCELGEYIQAFSSIYYRENNHDNCDELLKNNYYFPIRLTLYERLYHEWQQPENTDELKRYSDLLKVYGDVLQFLKRSDQALERYEDALKF</sequence>
<dbReference type="Pfam" id="PF00931">
    <property type="entry name" value="NB-ARC"/>
    <property type="match status" value="1"/>
</dbReference>
<dbReference type="Proteomes" id="UP001303285">
    <property type="component" value="Unassembled WGS sequence"/>
</dbReference>
<accession>A0ABU5UVX6</accession>
<dbReference type="PANTHER" id="PTHR47691">
    <property type="entry name" value="REGULATOR-RELATED"/>
    <property type="match status" value="1"/>
</dbReference>
<keyword evidence="3" id="KW-1185">Reference proteome</keyword>
<proteinExistence type="predicted"/>
<dbReference type="PANTHER" id="PTHR47691:SF3">
    <property type="entry name" value="HTH-TYPE TRANSCRIPTIONAL REGULATOR RV0890C-RELATED"/>
    <property type="match status" value="1"/>
</dbReference>
<evidence type="ECO:0000313" key="3">
    <source>
        <dbReference type="Proteomes" id="UP001303285"/>
    </source>
</evidence>
<dbReference type="InterPro" id="IPR002182">
    <property type="entry name" value="NB-ARC"/>
</dbReference>
<feature type="domain" description="NB-ARC" evidence="1">
    <location>
        <begin position="4"/>
        <end position="159"/>
    </location>
</feature>
<comment type="caution">
    <text evidence="2">The sequence shown here is derived from an EMBL/GenBank/DDBJ whole genome shotgun (WGS) entry which is preliminary data.</text>
</comment>
<feature type="non-terminal residue" evidence="2">
    <location>
        <position position="436"/>
    </location>
</feature>